<dbReference type="Proteomes" id="UP001177595">
    <property type="component" value="Plasmid paPv3"/>
</dbReference>
<geneLocation type="plasmid" evidence="2 3">
    <name>paPv3</name>
</geneLocation>
<evidence type="ECO:0000313" key="2">
    <source>
        <dbReference type="EMBL" id="WGM03580.1"/>
    </source>
</evidence>
<gene>
    <name evidence="2" type="ORF">QE210_18895</name>
</gene>
<evidence type="ECO:0000313" key="3">
    <source>
        <dbReference type="Proteomes" id="UP001177595"/>
    </source>
</evidence>
<keyword evidence="2" id="KW-0614">Plasmid</keyword>
<evidence type="ECO:0000259" key="1">
    <source>
        <dbReference type="Pfam" id="PF01656"/>
    </source>
</evidence>
<dbReference type="AlphaFoldDB" id="A0AA95GZC3"/>
<dbReference type="SUPFAM" id="SSF52540">
    <property type="entry name" value="P-loop containing nucleoside triphosphate hydrolases"/>
    <property type="match status" value="1"/>
</dbReference>
<reference evidence="2" key="1">
    <citation type="submission" date="2023-04" db="EMBL/GenBank/DDBJ databases">
        <title>Genome dynamics across the evolutionary transition to endosymbiosis.</title>
        <authorList>
            <person name="Siozios S."/>
            <person name="Nadal-Jimenez P."/>
            <person name="Azagi T."/>
            <person name="Sprong H."/>
            <person name="Frost C.L."/>
            <person name="Parratt S.R."/>
            <person name="Taylor G."/>
            <person name="Brettell L."/>
            <person name="Lew K.C."/>
            <person name="Croft L."/>
            <person name="King K.C."/>
            <person name="Brockhurst M.A."/>
            <person name="Hypsa V."/>
            <person name="Novakova E."/>
            <person name="Darby A.C."/>
            <person name="Hurst G.D.D."/>
        </authorList>
    </citation>
    <scope>NUCLEOTIDE SEQUENCE</scope>
    <source>
        <strain evidence="2">APv</strain>
        <plasmid evidence="2">paPv3</plasmid>
    </source>
</reference>
<dbReference type="RefSeq" id="WP_280626802.1">
    <property type="nucleotide sequence ID" value="NZ_CP123507.1"/>
</dbReference>
<proteinExistence type="predicted"/>
<accession>A0AA95GZC3</accession>
<sequence length="258" mass="28868">MNAKAEKIIDKKTNTHNNNSIHFVLQGKGGIGKSLISASLSQYFKSKFGAVKPFDTDQENTTLLHYKSLGVEHIPLMNKSRVIDAKNFDALMEKLIGSDECCVIDNGANTFSPLLAYLIENDGFEILRESGKKVYIHTVIGGGDTLVDTATGFNSIAEGVTNTPIILWLNEHFGALSLPTGEKLEELKVYKKNEDRLAGIVVLHQRNHQTFGDDIKRMNANRMTLDEVLQSPTFSLMEKQRLKTVFKAIFHQLDTINW</sequence>
<feature type="domain" description="CobQ/CobB/MinD/ParA nucleotide binding" evidence="1">
    <location>
        <begin position="24"/>
        <end position="235"/>
    </location>
</feature>
<organism evidence="2 3">
    <name type="scientific">Arsenophonus nasoniae</name>
    <name type="common">son-killer infecting Nasonia vitripennis</name>
    <dbReference type="NCBI Taxonomy" id="638"/>
    <lineage>
        <taxon>Bacteria</taxon>
        <taxon>Pseudomonadati</taxon>
        <taxon>Pseudomonadota</taxon>
        <taxon>Gammaproteobacteria</taxon>
        <taxon>Enterobacterales</taxon>
        <taxon>Morganellaceae</taxon>
        <taxon>Arsenophonus</taxon>
    </lineage>
</organism>
<dbReference type="EMBL" id="CP123507">
    <property type="protein sequence ID" value="WGM03580.1"/>
    <property type="molecule type" value="Genomic_DNA"/>
</dbReference>
<name>A0AA95GZC3_9GAMM</name>
<dbReference type="InterPro" id="IPR027417">
    <property type="entry name" value="P-loop_NTPase"/>
</dbReference>
<dbReference type="Pfam" id="PF01656">
    <property type="entry name" value="CbiA"/>
    <property type="match status" value="1"/>
</dbReference>
<dbReference type="InterPro" id="IPR002586">
    <property type="entry name" value="CobQ/CobB/MinD/ParA_Nub-bd_dom"/>
</dbReference>
<protein>
    <submittedName>
        <fullName evidence="2">Conjugal transfer protein TraL</fullName>
    </submittedName>
</protein>